<feature type="signal peptide" evidence="1">
    <location>
        <begin position="1"/>
        <end position="21"/>
    </location>
</feature>
<evidence type="ECO:0000259" key="2">
    <source>
        <dbReference type="Pfam" id="PF07589"/>
    </source>
</evidence>
<name>A0A3G2E9Y7_9BURK</name>
<feature type="domain" description="Ice-binding protein C-terminal" evidence="2">
    <location>
        <begin position="232"/>
        <end position="256"/>
    </location>
</feature>
<accession>A0A3G2E9Y7</accession>
<protein>
    <submittedName>
        <fullName evidence="3">PEP-CTERM sorting domain-containing protein</fullName>
    </submittedName>
</protein>
<dbReference type="InterPro" id="IPR013424">
    <property type="entry name" value="Ice-binding_C"/>
</dbReference>
<gene>
    <name evidence="3" type="ORF">D9M09_14745</name>
</gene>
<keyword evidence="4" id="KW-1185">Reference proteome</keyword>
<dbReference type="NCBIfam" id="TIGR02595">
    <property type="entry name" value="PEP_CTERM"/>
    <property type="match status" value="1"/>
</dbReference>
<organism evidence="3 4">
    <name type="scientific">Janthinobacterium agaricidamnosum</name>
    <dbReference type="NCBI Taxonomy" id="55508"/>
    <lineage>
        <taxon>Bacteria</taxon>
        <taxon>Pseudomonadati</taxon>
        <taxon>Pseudomonadota</taxon>
        <taxon>Betaproteobacteria</taxon>
        <taxon>Burkholderiales</taxon>
        <taxon>Oxalobacteraceae</taxon>
        <taxon>Janthinobacterium</taxon>
    </lineage>
</organism>
<dbReference type="RefSeq" id="WP_121669719.1">
    <property type="nucleotide sequence ID" value="NZ_CP033019.1"/>
</dbReference>
<dbReference type="Proteomes" id="UP000279594">
    <property type="component" value="Chromosome"/>
</dbReference>
<reference evidence="3 4" key="1">
    <citation type="submission" date="2018-10" db="EMBL/GenBank/DDBJ databases">
        <title>Effects of UV and annual dynamics of microbial communities in freshwater RAS systems.</title>
        <authorList>
            <person name="Bekkelund A.K."/>
            <person name="Hansen B.R."/>
            <person name="Stokken H."/>
            <person name="Eriksen B.F."/>
            <person name="Kashulin N.A."/>
        </authorList>
    </citation>
    <scope>NUCLEOTIDE SEQUENCE [LARGE SCALE GENOMIC DNA]</scope>
    <source>
        <strain evidence="3 4">BHSEK</strain>
    </source>
</reference>
<evidence type="ECO:0000313" key="4">
    <source>
        <dbReference type="Proteomes" id="UP000279594"/>
    </source>
</evidence>
<dbReference type="AlphaFoldDB" id="A0A3G2E9Y7"/>
<feature type="chain" id="PRO_5018008800" evidence="1">
    <location>
        <begin position="22"/>
        <end position="260"/>
    </location>
</feature>
<evidence type="ECO:0000256" key="1">
    <source>
        <dbReference type="SAM" id="SignalP"/>
    </source>
</evidence>
<evidence type="ECO:0000313" key="3">
    <source>
        <dbReference type="EMBL" id="AYM76917.1"/>
    </source>
</evidence>
<proteinExistence type="predicted"/>
<dbReference type="EMBL" id="CP033019">
    <property type="protein sequence ID" value="AYM76917.1"/>
    <property type="molecule type" value="Genomic_DNA"/>
</dbReference>
<keyword evidence="1" id="KW-0732">Signal</keyword>
<dbReference type="Pfam" id="PF07589">
    <property type="entry name" value="PEP-CTERM"/>
    <property type="match status" value="1"/>
</dbReference>
<sequence>MNRKFYWATLALCLASAAVRADNFKNGGFENGNATGWTTGEGYRGNTLNDSLNPGKLLPGGGLYSGPATRSDIIDAGTIDPNIGSQLGSTVYAGKYSYRVEDTYVGGYASVISQSVSNYTESDIFFTWKAVIENGGHADNESAAFFISLRDDTTGTELVKRFYNAGNGGGGVDARFKTYGDYYYTPLWQIERLTIDSSLSGHDFTLSVAAADCYFNGHTGYAYVDGFGGVNPIPEPETYAMMLAGLGLLGFITRRRNKRA</sequence>